<dbReference type="SMART" id="SM00086">
    <property type="entry name" value="PAC"/>
    <property type="match status" value="2"/>
</dbReference>
<proteinExistence type="predicted"/>
<name>A0A412W0X7_9BACE</name>
<evidence type="ECO:0000313" key="8">
    <source>
        <dbReference type="Proteomes" id="UP000283369"/>
    </source>
</evidence>
<dbReference type="InterPro" id="IPR003594">
    <property type="entry name" value="HATPase_dom"/>
</dbReference>
<comment type="catalytic activity">
    <reaction evidence="1">
        <text>ATP + protein L-histidine = ADP + protein N-phospho-L-histidine.</text>
        <dbReference type="EC" id="2.7.13.3"/>
    </reaction>
</comment>
<dbReference type="Pfam" id="PF08447">
    <property type="entry name" value="PAS_3"/>
    <property type="match status" value="1"/>
</dbReference>
<dbReference type="InterPro" id="IPR035965">
    <property type="entry name" value="PAS-like_dom_sf"/>
</dbReference>
<dbReference type="InterPro" id="IPR000700">
    <property type="entry name" value="PAS-assoc_C"/>
</dbReference>
<dbReference type="Gene3D" id="1.10.287.130">
    <property type="match status" value="1"/>
</dbReference>
<dbReference type="EMBL" id="QRYV01000011">
    <property type="protein sequence ID" value="RGV16810.1"/>
    <property type="molecule type" value="Genomic_DNA"/>
</dbReference>
<dbReference type="Gene3D" id="3.30.450.20">
    <property type="entry name" value="PAS domain"/>
    <property type="match status" value="2"/>
</dbReference>
<dbReference type="Pfam" id="PF00512">
    <property type="entry name" value="HisKA"/>
    <property type="match status" value="1"/>
</dbReference>
<reference evidence="7 8" key="1">
    <citation type="submission" date="2018-08" db="EMBL/GenBank/DDBJ databases">
        <title>A genome reference for cultivated species of the human gut microbiota.</title>
        <authorList>
            <person name="Zou Y."/>
            <person name="Xue W."/>
            <person name="Luo G."/>
        </authorList>
    </citation>
    <scope>NUCLEOTIDE SEQUENCE [LARGE SCALE GENOMIC DNA]</scope>
    <source>
        <strain evidence="7 8">AF14-7</strain>
    </source>
</reference>
<dbReference type="Proteomes" id="UP000283369">
    <property type="component" value="Unassembled WGS sequence"/>
</dbReference>
<dbReference type="AlphaFoldDB" id="A0A412W0X7"/>
<dbReference type="SUPFAM" id="SSF47384">
    <property type="entry name" value="Homodimeric domain of signal transducing histidine kinase"/>
    <property type="match status" value="1"/>
</dbReference>
<dbReference type="InterPro" id="IPR050736">
    <property type="entry name" value="Sensor_HK_Regulatory"/>
</dbReference>
<evidence type="ECO:0000313" key="7">
    <source>
        <dbReference type="EMBL" id="RGV16810.1"/>
    </source>
</evidence>
<keyword evidence="4" id="KW-0808">Transferase</keyword>
<keyword evidence="5 7" id="KW-0418">Kinase</keyword>
<dbReference type="PROSITE" id="PS50109">
    <property type="entry name" value="HIS_KIN"/>
    <property type="match status" value="1"/>
</dbReference>
<dbReference type="InterPro" id="IPR003661">
    <property type="entry name" value="HisK_dim/P_dom"/>
</dbReference>
<dbReference type="InterPro" id="IPR036890">
    <property type="entry name" value="HATPase_C_sf"/>
</dbReference>
<dbReference type="PROSITE" id="PS50113">
    <property type="entry name" value="PAC"/>
    <property type="match status" value="1"/>
</dbReference>
<dbReference type="SMART" id="SM00387">
    <property type="entry name" value="HATPase_c"/>
    <property type="match status" value="1"/>
</dbReference>
<dbReference type="InterPro" id="IPR036097">
    <property type="entry name" value="HisK_dim/P_sf"/>
</dbReference>
<sequence>MNRLQDFTFFSQLMANANMGWWKANLSTANYECSDFIVELLGLDQTGVISFEDFNKRILKEEQHSATFHSFGVYQWPEVVYLLDTVKGSVWVRSKVCFQETDEGGNEIIYGISEVQDGPDMASAYQALQYSERLLSNIFKYLPIGIELYDMDGVLVDLNDKELEMFHIEKKEDVLGINIFDNPIFPKEMKERLKKNEDADFTFRYDFSKVGSYYQNTQKQGTIDLMTKVTTLYNSEHQPINYLLINADKTETTVAYNKIQEFEEFFELVGDYAKVGYAHFNILSGHGYAQKSWYRNVGEADETPLSDIFGTYRHFHPDDRALLIRFLDDARKGLTTQLSKEMRVLREDGTYTWTHVNLLVKKYAPQDRIIEIISINYDITELKRTEEMLVKARDKAEASDRLKSAFLANMSHEIRTPLNAIVGFSSLLTSTESAAEKELYNSLIGHNNKLLLNLINDVIDLSKIESGYLELRPDWVNLTELLDESVAEYAHQVPSGVELLTNYPAHDSLVELDKLRIKQILSNFLSNALKNTTTGHVEVFYEVDHQSVRIGVKDTGRGIPQNMLEKIFERFEKLDSFAQGAGLGLPICKLIVEKMNGRILVDSQLGIGTTFIIELPCRSMLVE</sequence>
<evidence type="ECO:0000256" key="3">
    <source>
        <dbReference type="ARBA" id="ARBA00022553"/>
    </source>
</evidence>
<dbReference type="InterPro" id="IPR005467">
    <property type="entry name" value="His_kinase_dom"/>
</dbReference>
<keyword evidence="6" id="KW-0902">Two-component regulatory system</keyword>
<evidence type="ECO:0000256" key="5">
    <source>
        <dbReference type="ARBA" id="ARBA00022777"/>
    </source>
</evidence>
<dbReference type="InterPro" id="IPR013655">
    <property type="entry name" value="PAS_fold_3"/>
</dbReference>
<protein>
    <recommendedName>
        <fullName evidence="2">histidine kinase</fullName>
        <ecNumber evidence="2">2.7.13.3</ecNumber>
    </recommendedName>
</protein>
<dbReference type="SMART" id="SM00388">
    <property type="entry name" value="HisKA"/>
    <property type="match status" value="1"/>
</dbReference>
<evidence type="ECO:0000256" key="4">
    <source>
        <dbReference type="ARBA" id="ARBA00022679"/>
    </source>
</evidence>
<comment type="caution">
    <text evidence="7">The sequence shown here is derived from an EMBL/GenBank/DDBJ whole genome shotgun (WGS) entry which is preliminary data.</text>
</comment>
<dbReference type="CDD" id="cd00082">
    <property type="entry name" value="HisKA"/>
    <property type="match status" value="1"/>
</dbReference>
<dbReference type="SUPFAM" id="SSF55874">
    <property type="entry name" value="ATPase domain of HSP90 chaperone/DNA topoisomerase II/histidine kinase"/>
    <property type="match status" value="1"/>
</dbReference>
<dbReference type="PANTHER" id="PTHR43711:SF31">
    <property type="entry name" value="HISTIDINE KINASE"/>
    <property type="match status" value="1"/>
</dbReference>
<dbReference type="RefSeq" id="WP_032851149.1">
    <property type="nucleotide sequence ID" value="NZ_CP045612.1"/>
</dbReference>
<organism evidence="7 8">
    <name type="scientific">Bacteroides xylanisolvens</name>
    <dbReference type="NCBI Taxonomy" id="371601"/>
    <lineage>
        <taxon>Bacteria</taxon>
        <taxon>Pseudomonadati</taxon>
        <taxon>Bacteroidota</taxon>
        <taxon>Bacteroidia</taxon>
        <taxon>Bacteroidales</taxon>
        <taxon>Bacteroidaceae</taxon>
        <taxon>Bacteroides</taxon>
    </lineage>
</organism>
<gene>
    <name evidence="7" type="ORF">DWW25_06320</name>
</gene>
<dbReference type="InterPro" id="IPR001610">
    <property type="entry name" value="PAC"/>
</dbReference>
<dbReference type="SUPFAM" id="SSF55785">
    <property type="entry name" value="PYP-like sensor domain (PAS domain)"/>
    <property type="match status" value="2"/>
</dbReference>
<accession>A0A412W0X7</accession>
<evidence type="ECO:0000256" key="6">
    <source>
        <dbReference type="ARBA" id="ARBA00023012"/>
    </source>
</evidence>
<evidence type="ECO:0000256" key="2">
    <source>
        <dbReference type="ARBA" id="ARBA00012438"/>
    </source>
</evidence>
<dbReference type="EC" id="2.7.13.3" evidence="2"/>
<dbReference type="Pfam" id="PF02518">
    <property type="entry name" value="HATPase_c"/>
    <property type="match status" value="1"/>
</dbReference>
<keyword evidence="3" id="KW-0597">Phosphoprotein</keyword>
<dbReference type="PRINTS" id="PR00344">
    <property type="entry name" value="BCTRLSENSOR"/>
</dbReference>
<dbReference type="Gene3D" id="3.30.565.10">
    <property type="entry name" value="Histidine kinase-like ATPase, C-terminal domain"/>
    <property type="match status" value="1"/>
</dbReference>
<dbReference type="InterPro" id="IPR004358">
    <property type="entry name" value="Sig_transdc_His_kin-like_C"/>
</dbReference>
<dbReference type="PANTHER" id="PTHR43711">
    <property type="entry name" value="TWO-COMPONENT HISTIDINE KINASE"/>
    <property type="match status" value="1"/>
</dbReference>
<evidence type="ECO:0000256" key="1">
    <source>
        <dbReference type="ARBA" id="ARBA00000085"/>
    </source>
</evidence>
<dbReference type="GO" id="GO:0000155">
    <property type="term" value="F:phosphorelay sensor kinase activity"/>
    <property type="evidence" value="ECO:0007669"/>
    <property type="project" value="InterPro"/>
</dbReference>